<keyword evidence="1" id="KW-0472">Membrane</keyword>
<feature type="transmembrane region" description="Helical" evidence="1">
    <location>
        <begin position="151"/>
        <end position="170"/>
    </location>
</feature>
<name>A0A562MQL9_9HYPH</name>
<keyword evidence="3" id="KW-1185">Reference proteome</keyword>
<dbReference type="Proteomes" id="UP000317122">
    <property type="component" value="Unassembled WGS sequence"/>
</dbReference>
<comment type="caution">
    <text evidence="2">The sequence shown here is derived from an EMBL/GenBank/DDBJ whole genome shotgun (WGS) entry which is preliminary data.</text>
</comment>
<evidence type="ECO:0000313" key="2">
    <source>
        <dbReference type="EMBL" id="TWI22257.1"/>
    </source>
</evidence>
<sequence length="187" mass="21090">MSDRSQHSWKEQPVTTAAISLDEIKKRHAALSRTIWRRNTLEYVAGGVAAAFLLVMSVIAFLAARAVAHWVMAAGFATLALGMVFVGLYIFRKSTRTDADIAASGIDHLKRRLEHERDLLRSAWLWYVGPMVPGFVLSYLGYWMANPERPIFVLVAGGLTFAFLVFVVILNRRAARRIETEIRSLRK</sequence>
<evidence type="ECO:0000256" key="1">
    <source>
        <dbReference type="SAM" id="Phobius"/>
    </source>
</evidence>
<reference evidence="2 3" key="1">
    <citation type="journal article" date="2015" name="Stand. Genomic Sci.">
        <title>Genomic Encyclopedia of Bacterial and Archaeal Type Strains, Phase III: the genomes of soil and plant-associated and newly described type strains.</title>
        <authorList>
            <person name="Whitman W.B."/>
            <person name="Woyke T."/>
            <person name="Klenk H.P."/>
            <person name="Zhou Y."/>
            <person name="Lilburn T.G."/>
            <person name="Beck B.J."/>
            <person name="De Vos P."/>
            <person name="Vandamme P."/>
            <person name="Eisen J.A."/>
            <person name="Garrity G."/>
            <person name="Hugenholtz P."/>
            <person name="Kyrpides N.C."/>
        </authorList>
    </citation>
    <scope>NUCLEOTIDE SEQUENCE [LARGE SCALE GENOMIC DNA]</scope>
    <source>
        <strain evidence="2 3">CGMCC 1.2546</strain>
    </source>
</reference>
<protein>
    <submittedName>
        <fullName evidence="2">Uncharacterized protein</fullName>
    </submittedName>
</protein>
<dbReference type="OrthoDB" id="8777999at2"/>
<gene>
    <name evidence="2" type="ORF">IQ26_06690</name>
</gene>
<accession>A0A562MQL9</accession>
<feature type="transmembrane region" description="Helical" evidence="1">
    <location>
        <begin position="70"/>
        <end position="91"/>
    </location>
</feature>
<keyword evidence="1" id="KW-1133">Transmembrane helix</keyword>
<organism evidence="2 3">
    <name type="scientific">Mesorhizobium tianshanense</name>
    <dbReference type="NCBI Taxonomy" id="39844"/>
    <lineage>
        <taxon>Bacteria</taxon>
        <taxon>Pseudomonadati</taxon>
        <taxon>Pseudomonadota</taxon>
        <taxon>Alphaproteobacteria</taxon>
        <taxon>Hyphomicrobiales</taxon>
        <taxon>Phyllobacteriaceae</taxon>
        <taxon>Mesorhizobium</taxon>
    </lineage>
</organism>
<feature type="transmembrane region" description="Helical" evidence="1">
    <location>
        <begin position="124"/>
        <end position="145"/>
    </location>
</feature>
<dbReference type="EMBL" id="VLKT01000067">
    <property type="protein sequence ID" value="TWI22257.1"/>
    <property type="molecule type" value="Genomic_DNA"/>
</dbReference>
<evidence type="ECO:0000313" key="3">
    <source>
        <dbReference type="Proteomes" id="UP000317122"/>
    </source>
</evidence>
<proteinExistence type="predicted"/>
<keyword evidence="1" id="KW-0812">Transmembrane</keyword>
<feature type="transmembrane region" description="Helical" evidence="1">
    <location>
        <begin position="43"/>
        <end position="64"/>
    </location>
</feature>
<dbReference type="AlphaFoldDB" id="A0A562MQL9"/>